<dbReference type="PANTHER" id="PTHR12304">
    <property type="entry name" value="INOSINE-URIDINE PREFERRING NUCLEOSIDE HYDROLASE"/>
    <property type="match status" value="1"/>
</dbReference>
<dbReference type="InterPro" id="IPR023186">
    <property type="entry name" value="IUNH"/>
</dbReference>
<reference evidence="4" key="1">
    <citation type="submission" date="2022-08" db="EMBL/GenBank/DDBJ databases">
        <title>Alicyclobacillus fastidiosus DSM 17978, complete genome.</title>
        <authorList>
            <person name="Wang Q."/>
            <person name="Cai R."/>
            <person name="Wang Z."/>
        </authorList>
    </citation>
    <scope>NUCLEOTIDE SEQUENCE</scope>
    <source>
        <strain evidence="4">DSM 17978</strain>
    </source>
</reference>
<gene>
    <name evidence="4" type="ORF">NZD89_11400</name>
</gene>
<evidence type="ECO:0000313" key="5">
    <source>
        <dbReference type="Proteomes" id="UP001164761"/>
    </source>
</evidence>
<dbReference type="PANTHER" id="PTHR12304:SF4">
    <property type="entry name" value="URIDINE NUCLEOSIDASE"/>
    <property type="match status" value="1"/>
</dbReference>
<evidence type="ECO:0000313" key="4">
    <source>
        <dbReference type="EMBL" id="WAH43931.1"/>
    </source>
</evidence>
<dbReference type="InterPro" id="IPR036452">
    <property type="entry name" value="Ribo_hydro-like"/>
</dbReference>
<dbReference type="Pfam" id="PF01156">
    <property type="entry name" value="IU_nuc_hydro"/>
    <property type="match status" value="1"/>
</dbReference>
<evidence type="ECO:0000256" key="2">
    <source>
        <dbReference type="ARBA" id="ARBA00023295"/>
    </source>
</evidence>
<evidence type="ECO:0000259" key="3">
    <source>
        <dbReference type="Pfam" id="PF01156"/>
    </source>
</evidence>
<name>A0ABY6ZPD4_9BACL</name>
<feature type="domain" description="Inosine/uridine-preferring nucleoside hydrolase" evidence="3">
    <location>
        <begin position="25"/>
        <end position="266"/>
    </location>
</feature>
<dbReference type="RefSeq" id="WP_268007837.1">
    <property type="nucleotide sequence ID" value="NZ_BSUT01000001.1"/>
</dbReference>
<dbReference type="Gene3D" id="3.90.245.10">
    <property type="entry name" value="Ribonucleoside hydrolase-like"/>
    <property type="match status" value="1"/>
</dbReference>
<dbReference type="EMBL" id="CP104067">
    <property type="protein sequence ID" value="WAH43931.1"/>
    <property type="molecule type" value="Genomic_DNA"/>
</dbReference>
<protein>
    <submittedName>
        <fullName evidence="4">Nucleoside hydrolase</fullName>
    </submittedName>
</protein>
<evidence type="ECO:0000256" key="1">
    <source>
        <dbReference type="ARBA" id="ARBA00022801"/>
    </source>
</evidence>
<dbReference type="Proteomes" id="UP001164761">
    <property type="component" value="Chromosome"/>
</dbReference>
<sequence>MKLNEIDYEWLIKRLSLPRGHIRMVLDTDTYNEIDDQFALVWALRSQQKVTVEAIYAAPFFNHLSSDPKDGMEKSYDEIRRILSILHIPSDGYVFKGSKGYLKNCHTPQYSEAAQDLVQRAMNTDADPLYVVSIGAITNVASAILMEPRIINKIVVVWLGGHAHHWPDTAEFNLKQDVAAARIIFDSGVPLVQIPCAGVASHLLTTLSEMRDYVKGQGEIGDYLYETFKNCQNDHFGYSRVIWDMTTMAYLINPSWVSTSLVHSPILTDQLAFSQDTSRHFIRYATSVNRDAIFRDFFLKIKDLYAPG</sequence>
<keyword evidence="5" id="KW-1185">Reference proteome</keyword>
<dbReference type="InterPro" id="IPR001910">
    <property type="entry name" value="Inosine/uridine_hydrolase_dom"/>
</dbReference>
<keyword evidence="1 4" id="KW-0378">Hydrolase</keyword>
<keyword evidence="2" id="KW-0326">Glycosidase</keyword>
<organism evidence="4 5">
    <name type="scientific">Alicyclobacillus fastidiosus</name>
    <dbReference type="NCBI Taxonomy" id="392011"/>
    <lineage>
        <taxon>Bacteria</taxon>
        <taxon>Bacillati</taxon>
        <taxon>Bacillota</taxon>
        <taxon>Bacilli</taxon>
        <taxon>Bacillales</taxon>
        <taxon>Alicyclobacillaceae</taxon>
        <taxon>Alicyclobacillus</taxon>
    </lineage>
</organism>
<proteinExistence type="predicted"/>
<dbReference type="GO" id="GO:0016787">
    <property type="term" value="F:hydrolase activity"/>
    <property type="evidence" value="ECO:0007669"/>
    <property type="project" value="UniProtKB-KW"/>
</dbReference>
<accession>A0ABY6ZPD4</accession>
<dbReference type="SUPFAM" id="SSF53590">
    <property type="entry name" value="Nucleoside hydrolase"/>
    <property type="match status" value="1"/>
</dbReference>